<evidence type="ECO:0000313" key="9">
    <source>
        <dbReference type="EMBL" id="RYU87835.1"/>
    </source>
</evidence>
<gene>
    <name evidence="9" type="ORF">EWM62_15160</name>
</gene>
<feature type="transmembrane region" description="Helical" evidence="6">
    <location>
        <begin position="728"/>
        <end position="747"/>
    </location>
</feature>
<organism evidence="9 10">
    <name type="scientific">Mucilaginibacter terrigena</name>
    <dbReference type="NCBI Taxonomy" id="2492395"/>
    <lineage>
        <taxon>Bacteria</taxon>
        <taxon>Pseudomonadati</taxon>
        <taxon>Bacteroidota</taxon>
        <taxon>Sphingobacteriia</taxon>
        <taxon>Sphingobacteriales</taxon>
        <taxon>Sphingobacteriaceae</taxon>
        <taxon>Mucilaginibacter</taxon>
    </lineage>
</organism>
<dbReference type="RefSeq" id="WP_129877532.1">
    <property type="nucleotide sequence ID" value="NZ_SEWG01000006.1"/>
</dbReference>
<comment type="subcellular location">
    <subcellularLocation>
        <location evidence="1">Cell membrane</location>
        <topology evidence="1">Multi-pass membrane protein</topology>
    </subcellularLocation>
</comment>
<dbReference type="GO" id="GO:0005886">
    <property type="term" value="C:plasma membrane"/>
    <property type="evidence" value="ECO:0007669"/>
    <property type="project" value="UniProtKB-SubCell"/>
</dbReference>
<feature type="transmembrane region" description="Helical" evidence="6">
    <location>
        <begin position="367"/>
        <end position="391"/>
    </location>
</feature>
<evidence type="ECO:0000256" key="5">
    <source>
        <dbReference type="ARBA" id="ARBA00023136"/>
    </source>
</evidence>
<feature type="domain" description="ABC3 transporter permease C-terminal" evidence="7">
    <location>
        <begin position="284"/>
        <end position="399"/>
    </location>
</feature>
<dbReference type="PANTHER" id="PTHR30572:SF18">
    <property type="entry name" value="ABC-TYPE MACROLIDE FAMILY EXPORT SYSTEM PERMEASE COMPONENT 2"/>
    <property type="match status" value="1"/>
</dbReference>
<evidence type="ECO:0000256" key="1">
    <source>
        <dbReference type="ARBA" id="ARBA00004651"/>
    </source>
</evidence>
<keyword evidence="2" id="KW-1003">Cell membrane</keyword>
<evidence type="ECO:0000256" key="6">
    <source>
        <dbReference type="SAM" id="Phobius"/>
    </source>
</evidence>
<dbReference type="AlphaFoldDB" id="A0A4Q5LIA6"/>
<dbReference type="Pfam" id="PF02687">
    <property type="entry name" value="FtsX"/>
    <property type="match status" value="2"/>
</dbReference>
<evidence type="ECO:0000256" key="3">
    <source>
        <dbReference type="ARBA" id="ARBA00022692"/>
    </source>
</evidence>
<comment type="caution">
    <text evidence="9">The sequence shown here is derived from an EMBL/GenBank/DDBJ whole genome shotgun (WGS) entry which is preliminary data.</text>
</comment>
<evidence type="ECO:0000259" key="7">
    <source>
        <dbReference type="Pfam" id="PF02687"/>
    </source>
</evidence>
<name>A0A4Q5LIA6_9SPHI</name>
<feature type="transmembrane region" description="Helical" evidence="6">
    <location>
        <begin position="675"/>
        <end position="697"/>
    </location>
</feature>
<accession>A0A4Q5LIA6</accession>
<evidence type="ECO:0000259" key="8">
    <source>
        <dbReference type="Pfam" id="PF12704"/>
    </source>
</evidence>
<protein>
    <submittedName>
        <fullName evidence="9">FtsX-like permease family protein</fullName>
    </submittedName>
</protein>
<proteinExistence type="predicted"/>
<evidence type="ECO:0000313" key="10">
    <source>
        <dbReference type="Proteomes" id="UP000293331"/>
    </source>
</evidence>
<dbReference type="Pfam" id="PF12704">
    <property type="entry name" value="MacB_PCD"/>
    <property type="match status" value="1"/>
</dbReference>
<keyword evidence="5 6" id="KW-0472">Membrane</keyword>
<feature type="transmembrane region" description="Helical" evidence="6">
    <location>
        <begin position="20"/>
        <end position="41"/>
    </location>
</feature>
<dbReference type="GO" id="GO:0022857">
    <property type="term" value="F:transmembrane transporter activity"/>
    <property type="evidence" value="ECO:0007669"/>
    <property type="project" value="TreeGrafter"/>
</dbReference>
<keyword evidence="10" id="KW-1185">Reference proteome</keyword>
<keyword evidence="3 6" id="KW-0812">Transmembrane</keyword>
<dbReference type="PANTHER" id="PTHR30572">
    <property type="entry name" value="MEMBRANE COMPONENT OF TRANSPORTER-RELATED"/>
    <property type="match status" value="1"/>
</dbReference>
<reference evidence="9 10" key="1">
    <citation type="submission" date="2019-02" db="EMBL/GenBank/DDBJ databases">
        <title>Bacterial novel species Mucilaginibacter sp. 17JY9-4 isolated from soil.</title>
        <authorList>
            <person name="Jung H.-Y."/>
        </authorList>
    </citation>
    <scope>NUCLEOTIDE SEQUENCE [LARGE SCALE GENOMIC DNA]</scope>
    <source>
        <strain evidence="9 10">17JY9-4</strain>
    </source>
</reference>
<feature type="transmembrane region" description="Helical" evidence="6">
    <location>
        <begin position="334"/>
        <end position="355"/>
    </location>
</feature>
<feature type="transmembrane region" description="Helical" evidence="6">
    <location>
        <begin position="277"/>
        <end position="298"/>
    </location>
</feature>
<dbReference type="InterPro" id="IPR050250">
    <property type="entry name" value="Macrolide_Exporter_MacB"/>
</dbReference>
<evidence type="ECO:0000256" key="2">
    <source>
        <dbReference type="ARBA" id="ARBA00022475"/>
    </source>
</evidence>
<dbReference type="InterPro" id="IPR025857">
    <property type="entry name" value="MacB_PCD"/>
</dbReference>
<dbReference type="InterPro" id="IPR003838">
    <property type="entry name" value="ABC3_permease_C"/>
</dbReference>
<feature type="transmembrane region" description="Helical" evidence="6">
    <location>
        <begin position="759"/>
        <end position="782"/>
    </location>
</feature>
<dbReference type="EMBL" id="SEWG01000006">
    <property type="protein sequence ID" value="RYU87835.1"/>
    <property type="molecule type" value="Genomic_DNA"/>
</dbReference>
<evidence type="ECO:0000256" key="4">
    <source>
        <dbReference type="ARBA" id="ARBA00022989"/>
    </source>
</evidence>
<keyword evidence="4 6" id="KW-1133">Transmembrane helix</keyword>
<dbReference type="Proteomes" id="UP000293331">
    <property type="component" value="Unassembled WGS sequence"/>
</dbReference>
<feature type="domain" description="ABC3 transporter permease C-terminal" evidence="7">
    <location>
        <begin position="679"/>
        <end position="788"/>
    </location>
</feature>
<dbReference type="OrthoDB" id="5933722at2"/>
<sequence length="799" mass="88782">MFQNALISGLRNIGRHKGFSFINIAGLTIGLTACLLIGLFVRDEQQYDKFVPGYENTYRVYQKTKGDADNIIATAPPAFAVALKQNFAEVEEAVRVMSLNSKELVEANDKKLYEENGFLVDSNFFKMFPLHFRYGSAAKVFSDPKSIVISAAMAEKFFGKENPIGKELILAKLVMRVQGVLENSEKFHLPLNFLMTMASVGISGERMQSWQWYPFNTYVKLKNGTSADQLQAKFQKYSKPFMKGDGPVNVPYFQSLGQIHLYSSDFKYEMSTRGNITYVKALSIIAIFILLIACFNFVNLATSRSLKRAKEVGVRKSIGAGRIELATQFVGETILLTAISMIVAIAATWLLLPYLNRFTEKSIGFDLITNPLVGLALVTLTLVVGILAGFYPALVLSAFQPAKVLKGSIITNSAPAGTQWLRQGLVIVQFSLSVLLIISAIVVINQVSYMHNKDLGFRKEQVLFFPMRGENLKKNYASFKNELMRYPGIASVSIGYGFPGDNFGDGLITVKEKPGLKPTKTVQIMVDDDYLKTLGLKLLAGRNFSKEIGGDVSAYIINETAVRDLGLGSARQAIGKTLSWPTWRKPDSLKTGPVIGVVKDFHYKSLHEKIEPTVLQIYPQAYSKVAVKINGSKIETTIGEIKKVWSRYSADYPIEYNFLDESFGKMYKGEDKLKTLLTMFTAVTIFVSCLGLLGLAANAAERRKKEIGVRKVLGATVADLVALLSKDFVKLVLISFLVACPIAWYFMNQWLDSFSYRITITWWMFAVAGALAVMLALLTVSFQSIKAALSNPVKNLRTE</sequence>
<feature type="transmembrane region" description="Helical" evidence="6">
    <location>
        <begin position="426"/>
        <end position="449"/>
    </location>
</feature>
<feature type="domain" description="MacB-like periplasmic core" evidence="8">
    <location>
        <begin position="20"/>
        <end position="236"/>
    </location>
</feature>